<gene>
    <name evidence="3" type="ORF">F1735_34030</name>
</gene>
<dbReference type="InterPro" id="IPR004291">
    <property type="entry name" value="Transposase_IS66_central"/>
</dbReference>
<organism evidence="3 4">
    <name type="scientific">Massilia genomosp. 1</name>
    <dbReference type="NCBI Taxonomy" id="2609280"/>
    <lineage>
        <taxon>Bacteria</taxon>
        <taxon>Pseudomonadati</taxon>
        <taxon>Pseudomonadota</taxon>
        <taxon>Betaproteobacteria</taxon>
        <taxon>Burkholderiales</taxon>
        <taxon>Oxalobacteraceae</taxon>
        <taxon>Telluria group</taxon>
        <taxon>Massilia</taxon>
    </lineage>
</organism>
<reference evidence="3 4" key="1">
    <citation type="submission" date="2019-10" db="EMBL/GenBank/DDBJ databases">
        <title>Taxonomy of Antarctic Massilia spp.: description of Massilia rubra sp. nov., Massilia aquatica sp. nov., Massilia mucilaginosa sp. nov., Massilia frigida sp. nov. isolated from streams, lakes and regoliths.</title>
        <authorList>
            <person name="Holochova P."/>
            <person name="Sedlacek I."/>
            <person name="Kralova S."/>
            <person name="Maslanova I."/>
            <person name="Busse H.-J."/>
            <person name="Stankova E."/>
            <person name="Vrbovska V."/>
            <person name="Kovarovic V."/>
            <person name="Bartak M."/>
            <person name="Svec P."/>
            <person name="Pantucek R."/>
        </authorList>
    </citation>
    <scope>NUCLEOTIDE SEQUENCE [LARGE SCALE GENOMIC DNA]</scope>
    <source>
        <strain evidence="3 4">CCM 8694</strain>
    </source>
</reference>
<dbReference type="RefSeq" id="WP_167241498.1">
    <property type="nucleotide sequence ID" value="NZ_WHJF01000378.1"/>
</dbReference>
<accession>A0ABX0MXI1</accession>
<dbReference type="PANTHER" id="PTHR33678">
    <property type="entry name" value="BLL1576 PROTEIN"/>
    <property type="match status" value="1"/>
</dbReference>
<dbReference type="InterPro" id="IPR052344">
    <property type="entry name" value="Transposase-related"/>
</dbReference>
<dbReference type="Pfam" id="PF13005">
    <property type="entry name" value="zf-IS66"/>
    <property type="match status" value="1"/>
</dbReference>
<evidence type="ECO:0000259" key="1">
    <source>
        <dbReference type="Pfam" id="PF03050"/>
    </source>
</evidence>
<feature type="non-terminal residue" evidence="3">
    <location>
        <position position="170"/>
    </location>
</feature>
<proteinExistence type="predicted"/>
<dbReference type="Proteomes" id="UP000610594">
    <property type="component" value="Unassembled WGS sequence"/>
</dbReference>
<sequence>PSELQRVDVVHDVPAAERTCPCGTPMVEIGQDVSEQLDIVPMQVRVLRHIRKRYGCPGSEHAPVTAPLPPQPLPKSNASADFLAMLLIVKFIDGLPLYRFEYVLDRHGVTVPRQTLARWVIGAGRLLQPLHNLMRDALLESPFIHVDETVVQVLKALGKQPTSNSYMWVQ</sequence>
<feature type="domain" description="Transposase IS66 zinc-finger binding" evidence="2">
    <location>
        <begin position="17"/>
        <end position="57"/>
    </location>
</feature>
<comment type="caution">
    <text evidence="3">The sequence shown here is derived from an EMBL/GenBank/DDBJ whole genome shotgun (WGS) entry which is preliminary data.</text>
</comment>
<keyword evidence="4" id="KW-1185">Reference proteome</keyword>
<name>A0ABX0MXI1_9BURK</name>
<dbReference type="EMBL" id="WHJF01000378">
    <property type="protein sequence ID" value="NHZ67211.1"/>
    <property type="molecule type" value="Genomic_DNA"/>
</dbReference>
<protein>
    <submittedName>
        <fullName evidence="3">Transposase</fullName>
    </submittedName>
</protein>
<evidence type="ECO:0000259" key="2">
    <source>
        <dbReference type="Pfam" id="PF13005"/>
    </source>
</evidence>
<dbReference type="InterPro" id="IPR024474">
    <property type="entry name" value="Znf_dom_IS66"/>
</dbReference>
<dbReference type="Pfam" id="PF03050">
    <property type="entry name" value="DDE_Tnp_IS66"/>
    <property type="match status" value="1"/>
</dbReference>
<feature type="domain" description="Transposase IS66 central" evidence="1">
    <location>
        <begin position="75"/>
        <end position="170"/>
    </location>
</feature>
<evidence type="ECO:0000313" key="3">
    <source>
        <dbReference type="EMBL" id="NHZ67211.1"/>
    </source>
</evidence>
<feature type="non-terminal residue" evidence="3">
    <location>
        <position position="1"/>
    </location>
</feature>
<evidence type="ECO:0000313" key="4">
    <source>
        <dbReference type="Proteomes" id="UP000610594"/>
    </source>
</evidence>